<dbReference type="InterPro" id="IPR026992">
    <property type="entry name" value="DIOX_N"/>
</dbReference>
<comment type="similarity">
    <text evidence="1">Belongs to the iron/ascorbate-dependent oxidoreductase family.</text>
</comment>
<dbReference type="OMA" id="ARCPAHT"/>
<dbReference type="Gene3D" id="2.60.120.330">
    <property type="entry name" value="B-lactam Antibiotic, Isopenicillin N Synthase, Chain"/>
    <property type="match status" value="1"/>
</dbReference>
<keyword evidence="1" id="KW-0408">Iron</keyword>
<dbReference type="PANTHER" id="PTHR47990">
    <property type="entry name" value="2-OXOGLUTARATE (2OG) AND FE(II)-DEPENDENT OXYGENASE SUPERFAMILY PROTEIN-RELATED"/>
    <property type="match status" value="1"/>
</dbReference>
<dbReference type="Pfam" id="PF03171">
    <property type="entry name" value="2OG-FeII_Oxy"/>
    <property type="match status" value="1"/>
</dbReference>
<name>F7B3V5_CIOIN</name>
<dbReference type="FunFam" id="2.60.120.330:FF:000038">
    <property type="entry name" value="Si:dkey-10o6.2"/>
    <property type="match status" value="1"/>
</dbReference>
<keyword evidence="4" id="KW-1185">Reference proteome</keyword>
<dbReference type="InterPro" id="IPR005123">
    <property type="entry name" value="Oxoglu/Fe-dep_dioxygenase_dom"/>
</dbReference>
<protein>
    <submittedName>
        <fullName evidence="3">2-oxoglutarate-dependent dioxygenase htyE-like</fullName>
    </submittedName>
</protein>
<dbReference type="Ensembl" id="ENSCINT00000029246.2">
    <property type="protein sequence ID" value="ENSCINP00000029000.2"/>
    <property type="gene ID" value="ENSCING00000016920.2"/>
</dbReference>
<gene>
    <name evidence="3" type="primary">LOC100182326</name>
</gene>
<dbReference type="AlphaFoldDB" id="F7B3V5"/>
<dbReference type="GO" id="GO:0016491">
    <property type="term" value="F:oxidoreductase activity"/>
    <property type="evidence" value="ECO:0007669"/>
    <property type="project" value="UniProtKB-KW"/>
</dbReference>
<dbReference type="InParanoid" id="F7B3V5"/>
<dbReference type="InterPro" id="IPR044861">
    <property type="entry name" value="IPNS-like_FE2OG_OXY"/>
</dbReference>
<dbReference type="InterPro" id="IPR050231">
    <property type="entry name" value="Iron_ascorbate_oxido_reductase"/>
</dbReference>
<keyword evidence="1" id="KW-0560">Oxidoreductase</keyword>
<reference evidence="3" key="3">
    <citation type="submission" date="2025-09" db="UniProtKB">
        <authorList>
            <consortium name="Ensembl"/>
        </authorList>
    </citation>
    <scope>IDENTIFICATION</scope>
</reference>
<dbReference type="GeneTree" id="ENSGT00530000064489"/>
<dbReference type="HOGENOM" id="CLU_010119_6_2_1"/>
<evidence type="ECO:0000313" key="4">
    <source>
        <dbReference type="Proteomes" id="UP000008144"/>
    </source>
</evidence>
<evidence type="ECO:0000256" key="1">
    <source>
        <dbReference type="RuleBase" id="RU003682"/>
    </source>
</evidence>
<dbReference type="GO" id="GO:0046872">
    <property type="term" value="F:metal ion binding"/>
    <property type="evidence" value="ECO:0007669"/>
    <property type="project" value="UniProtKB-KW"/>
</dbReference>
<evidence type="ECO:0000313" key="3">
    <source>
        <dbReference type="Ensembl" id="ENSCINP00000029000.2"/>
    </source>
</evidence>
<organism evidence="3 4">
    <name type="scientific">Ciona intestinalis</name>
    <name type="common">Transparent sea squirt</name>
    <name type="synonym">Ascidia intestinalis</name>
    <dbReference type="NCBI Taxonomy" id="7719"/>
    <lineage>
        <taxon>Eukaryota</taxon>
        <taxon>Metazoa</taxon>
        <taxon>Chordata</taxon>
        <taxon>Tunicata</taxon>
        <taxon>Ascidiacea</taxon>
        <taxon>Phlebobranchia</taxon>
        <taxon>Cionidae</taxon>
        <taxon>Ciona</taxon>
    </lineage>
</organism>
<accession>F7B3V5</accession>
<dbReference type="Proteomes" id="UP000008144">
    <property type="component" value="Unassembled WGS sequence"/>
</dbReference>
<proteinExistence type="inferred from homology"/>
<dbReference type="PROSITE" id="PS51471">
    <property type="entry name" value="FE2OG_OXY"/>
    <property type="match status" value="1"/>
</dbReference>
<reference evidence="4" key="1">
    <citation type="journal article" date="2002" name="Science">
        <title>The draft genome of Ciona intestinalis: insights into chordate and vertebrate origins.</title>
        <authorList>
            <person name="Dehal P."/>
            <person name="Satou Y."/>
            <person name="Campbell R.K."/>
            <person name="Chapman J."/>
            <person name="Degnan B."/>
            <person name="De Tomaso A."/>
            <person name="Davidson B."/>
            <person name="Di Gregorio A."/>
            <person name="Gelpke M."/>
            <person name="Goodstein D.M."/>
            <person name="Harafuji N."/>
            <person name="Hastings K.E."/>
            <person name="Ho I."/>
            <person name="Hotta K."/>
            <person name="Huang W."/>
            <person name="Kawashima T."/>
            <person name="Lemaire P."/>
            <person name="Martinez D."/>
            <person name="Meinertzhagen I.A."/>
            <person name="Necula S."/>
            <person name="Nonaka M."/>
            <person name="Putnam N."/>
            <person name="Rash S."/>
            <person name="Saiga H."/>
            <person name="Satake M."/>
            <person name="Terry A."/>
            <person name="Yamada L."/>
            <person name="Wang H.G."/>
            <person name="Awazu S."/>
            <person name="Azumi K."/>
            <person name="Boore J."/>
            <person name="Branno M."/>
            <person name="Chin-Bow S."/>
            <person name="DeSantis R."/>
            <person name="Doyle S."/>
            <person name="Francino P."/>
            <person name="Keys D.N."/>
            <person name="Haga S."/>
            <person name="Hayashi H."/>
            <person name="Hino K."/>
            <person name="Imai K.S."/>
            <person name="Inaba K."/>
            <person name="Kano S."/>
            <person name="Kobayashi K."/>
            <person name="Kobayashi M."/>
            <person name="Lee B.I."/>
            <person name="Makabe K.W."/>
            <person name="Manohar C."/>
            <person name="Matassi G."/>
            <person name="Medina M."/>
            <person name="Mochizuki Y."/>
            <person name="Mount S."/>
            <person name="Morishita T."/>
            <person name="Miura S."/>
            <person name="Nakayama A."/>
            <person name="Nishizaka S."/>
            <person name="Nomoto H."/>
            <person name="Ohta F."/>
            <person name="Oishi K."/>
            <person name="Rigoutsos I."/>
            <person name="Sano M."/>
            <person name="Sasaki A."/>
            <person name="Sasakura Y."/>
            <person name="Shoguchi E."/>
            <person name="Shin-i T."/>
            <person name="Spagnuolo A."/>
            <person name="Stainier D."/>
            <person name="Suzuki M.M."/>
            <person name="Tassy O."/>
            <person name="Takatori N."/>
            <person name="Tokuoka M."/>
            <person name="Yagi K."/>
            <person name="Yoshizaki F."/>
            <person name="Wada S."/>
            <person name="Zhang C."/>
            <person name="Hyatt P.D."/>
            <person name="Larimer F."/>
            <person name="Detter C."/>
            <person name="Doggett N."/>
            <person name="Glavina T."/>
            <person name="Hawkins T."/>
            <person name="Richardson P."/>
            <person name="Lucas S."/>
            <person name="Kohara Y."/>
            <person name="Levine M."/>
            <person name="Satoh N."/>
            <person name="Rokhsar D.S."/>
        </authorList>
    </citation>
    <scope>NUCLEOTIDE SEQUENCE [LARGE SCALE GENOMIC DNA]</scope>
</reference>
<sequence length="341" mass="39142">LIKSQNFEDVRLLSLKVKMSAIPVLDFEKCGLDSTPTRNDLENVGTLLFDALSTVGFVYLKNTGIDRQHVEKVNFVTNKFFIASTEEKNKSKRNNELNYGYSGLCVEKVNPNRPADYKEAFDVSGKAFLDGATEYKWPNPVLFPEFKEILKEFADRCKTLTLRILRALSVGMKLKDESYFERAHSHLNEEGNLTTIRSLYYRPLPPILPPGQVRLGEHSDYGSVTLLFQDKVGGLEVQNQYGEYMAATPIDETVIVNIGDILEFWTEGKLKSTKHRVMIPDEMEKRNISRRSLVYFVRPDNDVIINERLTYQGEEVAAFEKSQPITSLQYTKQKFETSFKY</sequence>
<feature type="domain" description="Fe2OG dioxygenase" evidence="2">
    <location>
        <begin position="192"/>
        <end position="299"/>
    </location>
</feature>
<reference evidence="3" key="2">
    <citation type="submission" date="2025-08" db="UniProtKB">
        <authorList>
            <consortium name="Ensembl"/>
        </authorList>
    </citation>
    <scope>IDENTIFICATION</scope>
</reference>
<keyword evidence="1" id="KW-0479">Metal-binding</keyword>
<dbReference type="PRINTS" id="PR00682">
    <property type="entry name" value="IPNSYNTHASE"/>
</dbReference>
<dbReference type="InterPro" id="IPR027443">
    <property type="entry name" value="IPNS-like_sf"/>
</dbReference>
<evidence type="ECO:0000259" key="2">
    <source>
        <dbReference type="PROSITE" id="PS51471"/>
    </source>
</evidence>
<dbReference type="SUPFAM" id="SSF51197">
    <property type="entry name" value="Clavaminate synthase-like"/>
    <property type="match status" value="1"/>
</dbReference>
<dbReference type="Pfam" id="PF14226">
    <property type="entry name" value="DIOX_N"/>
    <property type="match status" value="1"/>
</dbReference>